<dbReference type="Proteomes" id="UP001218218">
    <property type="component" value="Unassembled WGS sequence"/>
</dbReference>
<dbReference type="AlphaFoldDB" id="A0AAD6ZDU5"/>
<gene>
    <name evidence="1" type="ORF">DFH08DRAFT_672398</name>
</gene>
<sequence length="96" mass="10640">AEESVLQMVTALAMDALEAFVLNPTQINASALVEIPAIHEVLCHEKTLGPFSDTTVAVCRWIINRRRIILNLLTKGPKPPRIPDGNLEKPWMEVSP</sequence>
<comment type="caution">
    <text evidence="1">The sequence shown here is derived from an EMBL/GenBank/DDBJ whole genome shotgun (WGS) entry which is preliminary data.</text>
</comment>
<feature type="non-terminal residue" evidence="1">
    <location>
        <position position="1"/>
    </location>
</feature>
<reference evidence="1" key="1">
    <citation type="submission" date="2023-03" db="EMBL/GenBank/DDBJ databases">
        <title>Massive genome expansion in bonnet fungi (Mycena s.s.) driven by repeated elements and novel gene families across ecological guilds.</title>
        <authorList>
            <consortium name="Lawrence Berkeley National Laboratory"/>
            <person name="Harder C.B."/>
            <person name="Miyauchi S."/>
            <person name="Viragh M."/>
            <person name="Kuo A."/>
            <person name="Thoen E."/>
            <person name="Andreopoulos B."/>
            <person name="Lu D."/>
            <person name="Skrede I."/>
            <person name="Drula E."/>
            <person name="Henrissat B."/>
            <person name="Morin E."/>
            <person name="Kohler A."/>
            <person name="Barry K."/>
            <person name="LaButti K."/>
            <person name="Morin E."/>
            <person name="Salamov A."/>
            <person name="Lipzen A."/>
            <person name="Mereny Z."/>
            <person name="Hegedus B."/>
            <person name="Baldrian P."/>
            <person name="Stursova M."/>
            <person name="Weitz H."/>
            <person name="Taylor A."/>
            <person name="Grigoriev I.V."/>
            <person name="Nagy L.G."/>
            <person name="Martin F."/>
            <person name="Kauserud H."/>
        </authorList>
    </citation>
    <scope>NUCLEOTIDE SEQUENCE</scope>
    <source>
        <strain evidence="1">CBHHK002</strain>
    </source>
</reference>
<proteinExistence type="predicted"/>
<feature type="non-terminal residue" evidence="1">
    <location>
        <position position="96"/>
    </location>
</feature>
<keyword evidence="2" id="KW-1185">Reference proteome</keyword>
<organism evidence="1 2">
    <name type="scientific">Mycena albidolilacea</name>
    <dbReference type="NCBI Taxonomy" id="1033008"/>
    <lineage>
        <taxon>Eukaryota</taxon>
        <taxon>Fungi</taxon>
        <taxon>Dikarya</taxon>
        <taxon>Basidiomycota</taxon>
        <taxon>Agaricomycotina</taxon>
        <taxon>Agaricomycetes</taxon>
        <taxon>Agaricomycetidae</taxon>
        <taxon>Agaricales</taxon>
        <taxon>Marasmiineae</taxon>
        <taxon>Mycenaceae</taxon>
        <taxon>Mycena</taxon>
    </lineage>
</organism>
<evidence type="ECO:0000313" key="1">
    <source>
        <dbReference type="EMBL" id="KAJ7318593.1"/>
    </source>
</evidence>
<protein>
    <submittedName>
        <fullName evidence="1">Uncharacterized protein</fullName>
    </submittedName>
</protein>
<dbReference type="EMBL" id="JARIHO010000057">
    <property type="protein sequence ID" value="KAJ7318593.1"/>
    <property type="molecule type" value="Genomic_DNA"/>
</dbReference>
<name>A0AAD6ZDU5_9AGAR</name>
<accession>A0AAD6ZDU5</accession>
<evidence type="ECO:0000313" key="2">
    <source>
        <dbReference type="Proteomes" id="UP001218218"/>
    </source>
</evidence>